<dbReference type="PANTHER" id="PTHR11092">
    <property type="entry name" value="SUGAR NUCLEOTIDE EPIMERASE RELATED"/>
    <property type="match status" value="1"/>
</dbReference>
<dbReference type="Gene3D" id="3.40.50.720">
    <property type="entry name" value="NAD(P)-binding Rossmann-like Domain"/>
    <property type="match status" value="1"/>
</dbReference>
<feature type="domain" description="NAD-dependent epimerase/dehydratase" evidence="2">
    <location>
        <begin position="3"/>
        <end position="213"/>
    </location>
</feature>
<sequence>MNILISGATGFLGSKLAAYLTELNHNLYILTRSPEKRSNTSHITFIDYNMTANELPHIDAVINLAGESLFGYWTKKKKEAILTSRLRVTKYLIQLMKDMKEKPEVFISGSAVGYYGMSEDFIYTEATAQPGNDFLASVTRQWEQEASAAEKMGIRTVYARFGVLLGNDGGAFPLMSLPIKLYTGGHISDGEQWLSWIHVKDAVKLITFCLEHQTLQGPVNVTAPNPKRNKDFMKKTAHFYNRPNWLHVPAVFFYLTLGEMAQLIVKGQYAYPQKALHNGFEYDFTSLDRALLDLKNNKTKSTEV</sequence>
<name>A0ABQ2P3A9_9BACI</name>
<dbReference type="EMBL" id="BMLW01000024">
    <property type="protein sequence ID" value="GGP17023.1"/>
    <property type="molecule type" value="Genomic_DNA"/>
</dbReference>
<dbReference type="InterPro" id="IPR001509">
    <property type="entry name" value="Epimerase_deHydtase"/>
</dbReference>
<feature type="domain" description="DUF1731" evidence="3">
    <location>
        <begin position="248"/>
        <end position="294"/>
    </location>
</feature>
<dbReference type="SUPFAM" id="SSF51735">
    <property type="entry name" value="NAD(P)-binding Rossmann-fold domains"/>
    <property type="match status" value="1"/>
</dbReference>
<dbReference type="Pfam" id="PF08338">
    <property type="entry name" value="DUF1731"/>
    <property type="match status" value="1"/>
</dbReference>
<evidence type="ECO:0000259" key="2">
    <source>
        <dbReference type="Pfam" id="PF01370"/>
    </source>
</evidence>
<dbReference type="InterPro" id="IPR013549">
    <property type="entry name" value="DUF1731"/>
</dbReference>
<gene>
    <name evidence="4" type="ORF">GCM10011346_51270</name>
</gene>
<dbReference type="PANTHER" id="PTHR11092:SF0">
    <property type="entry name" value="EPIMERASE FAMILY PROTEIN SDR39U1"/>
    <property type="match status" value="1"/>
</dbReference>
<dbReference type="InterPro" id="IPR036291">
    <property type="entry name" value="NAD(P)-bd_dom_sf"/>
</dbReference>
<accession>A0ABQ2P3A9</accession>
<evidence type="ECO:0000313" key="5">
    <source>
        <dbReference type="Proteomes" id="UP000641206"/>
    </source>
</evidence>
<comment type="caution">
    <text evidence="4">The sequence shown here is derived from an EMBL/GenBank/DDBJ whole genome shotgun (WGS) entry which is preliminary data.</text>
</comment>
<dbReference type="RefSeq" id="WP_188738531.1">
    <property type="nucleotide sequence ID" value="NZ_BMLW01000024.1"/>
</dbReference>
<dbReference type="Proteomes" id="UP000641206">
    <property type="component" value="Unassembled WGS sequence"/>
</dbReference>
<dbReference type="NCBIfam" id="TIGR01777">
    <property type="entry name" value="yfcH"/>
    <property type="match status" value="1"/>
</dbReference>
<dbReference type="Pfam" id="PF01370">
    <property type="entry name" value="Epimerase"/>
    <property type="match status" value="1"/>
</dbReference>
<reference evidence="5" key="1">
    <citation type="journal article" date="2019" name="Int. J. Syst. Evol. Microbiol.">
        <title>The Global Catalogue of Microorganisms (GCM) 10K type strain sequencing project: providing services to taxonomists for standard genome sequencing and annotation.</title>
        <authorList>
            <consortium name="The Broad Institute Genomics Platform"/>
            <consortium name="The Broad Institute Genome Sequencing Center for Infectious Disease"/>
            <person name="Wu L."/>
            <person name="Ma J."/>
        </authorList>
    </citation>
    <scope>NUCLEOTIDE SEQUENCE [LARGE SCALE GENOMIC DNA]</scope>
    <source>
        <strain evidence="5">CGMCC 1.7693</strain>
    </source>
</reference>
<dbReference type="InterPro" id="IPR010099">
    <property type="entry name" value="SDR39U1"/>
</dbReference>
<evidence type="ECO:0000256" key="1">
    <source>
        <dbReference type="ARBA" id="ARBA00009353"/>
    </source>
</evidence>
<proteinExistence type="inferred from homology"/>
<protein>
    <submittedName>
        <fullName evidence="4">Epimerase</fullName>
    </submittedName>
</protein>
<evidence type="ECO:0000259" key="3">
    <source>
        <dbReference type="Pfam" id="PF08338"/>
    </source>
</evidence>
<comment type="similarity">
    <text evidence="1">Belongs to the NAD(P)-dependent epimerase/dehydratase family. SDR39U1 subfamily.</text>
</comment>
<evidence type="ECO:0000313" key="4">
    <source>
        <dbReference type="EMBL" id="GGP17023.1"/>
    </source>
</evidence>
<keyword evidence="5" id="KW-1185">Reference proteome</keyword>
<organism evidence="4 5">
    <name type="scientific">Oceanobacillus neutriphilus</name>
    <dbReference type="NCBI Taxonomy" id="531815"/>
    <lineage>
        <taxon>Bacteria</taxon>
        <taxon>Bacillati</taxon>
        <taxon>Bacillota</taxon>
        <taxon>Bacilli</taxon>
        <taxon>Bacillales</taxon>
        <taxon>Bacillaceae</taxon>
        <taxon>Oceanobacillus</taxon>
    </lineage>
</organism>